<dbReference type="WBParaSite" id="Hba_07202">
    <property type="protein sequence ID" value="Hba_07202"/>
    <property type="gene ID" value="Hba_07202"/>
</dbReference>
<feature type="compositionally biased region" description="Basic residues" evidence="1">
    <location>
        <begin position="175"/>
        <end position="186"/>
    </location>
</feature>
<evidence type="ECO:0000313" key="4">
    <source>
        <dbReference type="WBParaSite" id="Hba_07202"/>
    </source>
</evidence>
<feature type="compositionally biased region" description="Basic and acidic residues" evidence="1">
    <location>
        <begin position="123"/>
        <end position="137"/>
    </location>
</feature>
<keyword evidence="2" id="KW-0732">Signal</keyword>
<feature type="signal peptide" evidence="2">
    <location>
        <begin position="1"/>
        <end position="31"/>
    </location>
</feature>
<feature type="compositionally biased region" description="Basic and acidic residues" evidence="1">
    <location>
        <begin position="64"/>
        <end position="103"/>
    </location>
</feature>
<dbReference type="AlphaFoldDB" id="A0A1I7WPV8"/>
<organism evidence="3 4">
    <name type="scientific">Heterorhabditis bacteriophora</name>
    <name type="common">Entomopathogenic nematode worm</name>
    <dbReference type="NCBI Taxonomy" id="37862"/>
    <lineage>
        <taxon>Eukaryota</taxon>
        <taxon>Metazoa</taxon>
        <taxon>Ecdysozoa</taxon>
        <taxon>Nematoda</taxon>
        <taxon>Chromadorea</taxon>
        <taxon>Rhabditida</taxon>
        <taxon>Rhabditina</taxon>
        <taxon>Rhabditomorpha</taxon>
        <taxon>Strongyloidea</taxon>
        <taxon>Heterorhabditidae</taxon>
        <taxon>Heterorhabditis</taxon>
    </lineage>
</organism>
<reference evidence="4" key="1">
    <citation type="submission" date="2016-11" db="UniProtKB">
        <authorList>
            <consortium name="WormBaseParasite"/>
        </authorList>
    </citation>
    <scope>IDENTIFICATION</scope>
</reference>
<evidence type="ECO:0000313" key="3">
    <source>
        <dbReference type="Proteomes" id="UP000095283"/>
    </source>
</evidence>
<feature type="region of interest" description="Disordered" evidence="1">
    <location>
        <begin position="64"/>
        <end position="186"/>
    </location>
</feature>
<accession>A0A1I7WPV8</accession>
<protein>
    <submittedName>
        <fullName evidence="4">Lipoprotein</fullName>
    </submittedName>
</protein>
<evidence type="ECO:0000256" key="1">
    <source>
        <dbReference type="SAM" id="MobiDB-lite"/>
    </source>
</evidence>
<proteinExistence type="predicted"/>
<name>A0A1I7WPV8_HETBA</name>
<sequence>MIFLMIITILRLSLTLLPLCVSLWSMGGCSGKKKEQKKEITSSMIGAASELRIEKPPLSKVVEVKKEEPASIKKEEPVRKLESDKTKEEEQQDTKKGENEKNKSCKIIPYPEVKEPTLSQKKKREEELDKEKKDKIAKGFYQASIASIISSKSDEDDTLEKINSLKEEESEKSKKNQSAKYKSKQG</sequence>
<feature type="compositionally biased region" description="Basic and acidic residues" evidence="1">
    <location>
        <begin position="159"/>
        <end position="174"/>
    </location>
</feature>
<dbReference type="Proteomes" id="UP000095283">
    <property type="component" value="Unplaced"/>
</dbReference>
<keyword evidence="3" id="KW-1185">Reference proteome</keyword>
<feature type="chain" id="PRO_5009310736" evidence="2">
    <location>
        <begin position="32"/>
        <end position="186"/>
    </location>
</feature>
<evidence type="ECO:0000256" key="2">
    <source>
        <dbReference type="SAM" id="SignalP"/>
    </source>
</evidence>